<evidence type="ECO:0000256" key="6">
    <source>
        <dbReference type="ARBA" id="ARBA00022777"/>
    </source>
</evidence>
<evidence type="ECO:0000313" key="10">
    <source>
        <dbReference type="EMBL" id="CAD2070631.1"/>
    </source>
</evidence>
<dbReference type="EC" id="2.7.6.3" evidence="3"/>
<keyword evidence="7" id="KW-0067">ATP-binding</keyword>
<proteinExistence type="predicted"/>
<evidence type="ECO:0000256" key="1">
    <source>
        <dbReference type="ARBA" id="ARBA00000198"/>
    </source>
</evidence>
<evidence type="ECO:0000256" key="3">
    <source>
        <dbReference type="ARBA" id="ARBA00013253"/>
    </source>
</evidence>
<dbReference type="SUPFAM" id="SSF55083">
    <property type="entry name" value="6-hydroxymethyl-7,8-dihydropterin pyrophosphokinase, HPPK"/>
    <property type="match status" value="1"/>
</dbReference>
<comment type="catalytic activity">
    <reaction evidence="1">
        <text>6-hydroxymethyl-7,8-dihydropterin + ATP = (7,8-dihydropterin-6-yl)methyl diphosphate + AMP + H(+)</text>
        <dbReference type="Rhea" id="RHEA:11412"/>
        <dbReference type="ChEBI" id="CHEBI:15378"/>
        <dbReference type="ChEBI" id="CHEBI:30616"/>
        <dbReference type="ChEBI" id="CHEBI:44841"/>
        <dbReference type="ChEBI" id="CHEBI:72950"/>
        <dbReference type="ChEBI" id="CHEBI:456215"/>
        <dbReference type="EC" id="2.7.6.3"/>
    </reaction>
</comment>
<dbReference type="PANTHER" id="PTHR43071:SF1">
    <property type="entry name" value="2-AMINO-4-HYDROXY-6-HYDROXYMETHYLDIHYDROPTERIDINE PYROPHOSPHOKINASE"/>
    <property type="match status" value="1"/>
</dbReference>
<feature type="domain" description="7,8-dihydro-6-hydroxymethylpterin-pyrophosphokinase" evidence="9">
    <location>
        <begin position="5"/>
        <end position="133"/>
    </location>
</feature>
<dbReference type="GO" id="GO:0016301">
    <property type="term" value="F:kinase activity"/>
    <property type="evidence" value="ECO:0007669"/>
    <property type="project" value="UniProtKB-KW"/>
</dbReference>
<accession>A0A6V7QZZ9</accession>
<dbReference type="Pfam" id="PF01288">
    <property type="entry name" value="HPPK"/>
    <property type="match status" value="1"/>
</dbReference>
<evidence type="ECO:0000256" key="4">
    <source>
        <dbReference type="ARBA" id="ARBA00022679"/>
    </source>
</evidence>
<dbReference type="GO" id="GO:0003848">
    <property type="term" value="F:2-amino-4-hydroxy-6-hydroxymethyldihydropteridine diphosphokinase activity"/>
    <property type="evidence" value="ECO:0007669"/>
    <property type="project" value="UniProtKB-EC"/>
</dbReference>
<dbReference type="GO" id="GO:0005524">
    <property type="term" value="F:ATP binding"/>
    <property type="evidence" value="ECO:0007669"/>
    <property type="project" value="UniProtKB-KW"/>
</dbReference>
<evidence type="ECO:0000256" key="8">
    <source>
        <dbReference type="ARBA" id="ARBA00022909"/>
    </source>
</evidence>
<dbReference type="PANTHER" id="PTHR43071">
    <property type="entry name" value="2-AMINO-4-HYDROXY-6-HYDROXYMETHYLDIHYDROPTERIDINE PYROPHOSPHOKINASE"/>
    <property type="match status" value="1"/>
</dbReference>
<dbReference type="UniPathway" id="UPA00077">
    <property type="reaction ID" value="UER00155"/>
</dbReference>
<evidence type="ECO:0000256" key="7">
    <source>
        <dbReference type="ARBA" id="ARBA00022840"/>
    </source>
</evidence>
<evidence type="ECO:0000259" key="9">
    <source>
        <dbReference type="Pfam" id="PF01288"/>
    </source>
</evidence>
<gene>
    <name evidence="10" type="primary">sulD</name>
    <name evidence="10" type="ORF">JEOSCH030_00051</name>
</gene>
<keyword evidence="4" id="KW-0808">Transferase</keyword>
<keyword evidence="6" id="KW-0418">Kinase</keyword>
<dbReference type="InterPro" id="IPR000550">
    <property type="entry name" value="Hppk"/>
</dbReference>
<dbReference type="RefSeq" id="WP_186084354.1">
    <property type="nucleotide sequence ID" value="NZ_BMDB01000003.1"/>
</dbReference>
<sequence length="158" mass="18420">MAIAYLGLGTNIGERYKNLRDAIDLLSKNPEITIRKKSQIYETAPYGKTDQPNFLNMVIEVETHLSPTNLLYYGLKVEEMLGRVRKEVWGPRIIDVDVLIYEDLELNIDDLTVPHVEMHKREFVLEPFNEIAPKVVHPTFKKTINELYKELKRGVMDY</sequence>
<dbReference type="GO" id="GO:0046654">
    <property type="term" value="P:tetrahydrofolate biosynthetic process"/>
    <property type="evidence" value="ECO:0007669"/>
    <property type="project" value="UniProtKB-UniPathway"/>
</dbReference>
<comment type="pathway">
    <text evidence="2">Cofactor biosynthesis; tetrahydrofolate biosynthesis; 2-amino-4-hydroxy-6-hydroxymethyl-7,8-dihydropteridine diphosphate from 7,8-dihydroneopterin triphosphate: step 4/4.</text>
</comment>
<dbReference type="GO" id="GO:0046656">
    <property type="term" value="P:folic acid biosynthetic process"/>
    <property type="evidence" value="ECO:0007669"/>
    <property type="project" value="UniProtKB-KW"/>
</dbReference>
<organism evidence="10 11">
    <name type="scientific">Phocicoccus schoeneichii</name>
    <dbReference type="NCBI Taxonomy" id="1812261"/>
    <lineage>
        <taxon>Bacteria</taxon>
        <taxon>Bacillati</taxon>
        <taxon>Bacillota</taxon>
        <taxon>Bacilli</taxon>
        <taxon>Bacillales</taxon>
        <taxon>Salinicoccaceae</taxon>
        <taxon>Phocicoccus</taxon>
    </lineage>
</organism>
<dbReference type="InterPro" id="IPR035907">
    <property type="entry name" value="Hppk_sf"/>
</dbReference>
<evidence type="ECO:0000313" key="11">
    <source>
        <dbReference type="Proteomes" id="UP000521032"/>
    </source>
</evidence>
<dbReference type="CDD" id="cd00483">
    <property type="entry name" value="HPPK"/>
    <property type="match status" value="1"/>
</dbReference>
<dbReference type="EMBL" id="CAJEWE010000003">
    <property type="protein sequence ID" value="CAD2070631.1"/>
    <property type="molecule type" value="Genomic_DNA"/>
</dbReference>
<keyword evidence="8" id="KW-0289">Folate biosynthesis</keyword>
<keyword evidence="11" id="KW-1185">Reference proteome</keyword>
<evidence type="ECO:0000256" key="5">
    <source>
        <dbReference type="ARBA" id="ARBA00022741"/>
    </source>
</evidence>
<name>A0A6V7QZZ9_9BACL</name>
<dbReference type="NCBIfam" id="TIGR01498">
    <property type="entry name" value="folK"/>
    <property type="match status" value="1"/>
</dbReference>
<reference evidence="10 11" key="1">
    <citation type="submission" date="2020-07" db="EMBL/GenBank/DDBJ databases">
        <authorList>
            <person name="Criscuolo A."/>
        </authorList>
    </citation>
    <scope>NUCLEOTIDE SEQUENCE [LARGE SCALE GENOMIC DNA]</scope>
    <source>
        <strain evidence="11">CIP 111030</strain>
    </source>
</reference>
<dbReference type="Gene3D" id="3.30.70.560">
    <property type="entry name" value="7,8-Dihydro-6-hydroxymethylpterin-pyrophosphokinase HPPK"/>
    <property type="match status" value="1"/>
</dbReference>
<protein>
    <recommendedName>
        <fullName evidence="3">2-amino-4-hydroxy-6-hydroxymethyldihydropteridine diphosphokinase</fullName>
        <ecNumber evidence="3">2.7.6.3</ecNumber>
    </recommendedName>
</protein>
<dbReference type="AlphaFoldDB" id="A0A6V7QZZ9"/>
<evidence type="ECO:0000256" key="2">
    <source>
        <dbReference type="ARBA" id="ARBA00005051"/>
    </source>
</evidence>
<keyword evidence="5" id="KW-0547">Nucleotide-binding</keyword>
<comment type="caution">
    <text evidence="10">The sequence shown here is derived from an EMBL/GenBank/DDBJ whole genome shotgun (WGS) entry which is preliminary data.</text>
</comment>
<dbReference type="Proteomes" id="UP000521032">
    <property type="component" value="Unassembled WGS sequence"/>
</dbReference>